<dbReference type="KEGG" id="bts:Btus_0784"/>
<sequence>MQDIRERAGVVFFCRWTENSGLRKFPRRSYNKIERTLSRTGRG</sequence>
<organism evidence="1 2">
    <name type="scientific">Kyrpidia tusciae (strain DSM 2912 / NBRC 15312 / T2)</name>
    <name type="common">Bacillus tusciae</name>
    <dbReference type="NCBI Taxonomy" id="562970"/>
    <lineage>
        <taxon>Bacteria</taxon>
        <taxon>Bacillati</taxon>
        <taxon>Bacillota</taxon>
        <taxon>Bacilli</taxon>
        <taxon>Bacillales</taxon>
        <taxon>Alicyclobacillaceae</taxon>
        <taxon>Kyrpidia</taxon>
    </lineage>
</organism>
<name>D5WVD3_KYRT2</name>
<dbReference type="Proteomes" id="UP000002368">
    <property type="component" value="Chromosome"/>
</dbReference>
<reference evidence="1 2" key="1">
    <citation type="journal article" date="2011" name="Stand. Genomic Sci.">
        <title>Complete genome sequence of the thermophilic, hydrogen-oxidizing Bacillus tusciae type strain (T2) and reclassification in the new genus, Kyrpidia gen. nov. as Kyrpidia tusciae comb. nov. and emendation of the family Alicyclobacillaceae da Costa and Rainey, 2010.</title>
        <authorList>
            <person name="Klenk H.P."/>
            <person name="Lapidus A."/>
            <person name="Chertkov O."/>
            <person name="Copeland A."/>
            <person name="Del Rio T.G."/>
            <person name="Nolan M."/>
            <person name="Lucas S."/>
            <person name="Chen F."/>
            <person name="Tice H."/>
            <person name="Cheng J.F."/>
            <person name="Han C."/>
            <person name="Bruce D."/>
            <person name="Goodwin L."/>
            <person name="Pitluck S."/>
            <person name="Pati A."/>
            <person name="Ivanova N."/>
            <person name="Mavromatis K."/>
            <person name="Daum C."/>
            <person name="Chen A."/>
            <person name="Palaniappan K."/>
            <person name="Chang Y.J."/>
            <person name="Land M."/>
            <person name="Hauser L."/>
            <person name="Jeffries C.D."/>
            <person name="Detter J.C."/>
            <person name="Rohde M."/>
            <person name="Abt B."/>
            <person name="Pukall R."/>
            <person name="Goker M."/>
            <person name="Bristow J."/>
            <person name="Markowitz V."/>
            <person name="Hugenholtz P."/>
            <person name="Eisen J.A."/>
        </authorList>
    </citation>
    <scope>NUCLEOTIDE SEQUENCE [LARGE SCALE GENOMIC DNA]</scope>
    <source>
        <strain evidence="1 2">DSM 2912</strain>
    </source>
</reference>
<protein>
    <submittedName>
        <fullName evidence="1">Uncharacterized protein</fullName>
    </submittedName>
</protein>
<dbReference type="HOGENOM" id="CLU_3234999_0_0_9"/>
<keyword evidence="2" id="KW-1185">Reference proteome</keyword>
<proteinExistence type="predicted"/>
<evidence type="ECO:0000313" key="1">
    <source>
        <dbReference type="EMBL" id="ADG05543.1"/>
    </source>
</evidence>
<gene>
    <name evidence="1" type="ordered locus">Btus_0784</name>
</gene>
<dbReference type="EMBL" id="CP002017">
    <property type="protein sequence ID" value="ADG05543.1"/>
    <property type="molecule type" value="Genomic_DNA"/>
</dbReference>
<evidence type="ECO:0000313" key="2">
    <source>
        <dbReference type="Proteomes" id="UP000002368"/>
    </source>
</evidence>
<dbReference type="AlphaFoldDB" id="D5WVD3"/>
<dbReference type="STRING" id="562970.Btus_0784"/>
<accession>D5WVD3</accession>